<dbReference type="AlphaFoldDB" id="A0A4P7W541"/>
<evidence type="ECO:0000313" key="1">
    <source>
        <dbReference type="EMBL" id="QCD43167.1"/>
    </source>
</evidence>
<dbReference type="RefSeq" id="WP_123614773.1">
    <property type="nucleotide sequence ID" value="NZ_CAXHQF010000021.1"/>
</dbReference>
<dbReference type="KEGG" id="ddb:E7747_13295"/>
<gene>
    <name evidence="1" type="ORF">E7747_13295</name>
</gene>
<proteinExistence type="predicted"/>
<organism evidence="1 2">
    <name type="scientific">Duncaniella dubosii</name>
    <dbReference type="NCBI Taxonomy" id="2518971"/>
    <lineage>
        <taxon>Bacteria</taxon>
        <taxon>Pseudomonadati</taxon>
        <taxon>Bacteroidota</taxon>
        <taxon>Bacteroidia</taxon>
        <taxon>Bacteroidales</taxon>
        <taxon>Muribaculaceae</taxon>
        <taxon>Duncaniella</taxon>
    </lineage>
</organism>
<protein>
    <submittedName>
        <fullName evidence="1">Uncharacterized protein</fullName>
    </submittedName>
</protein>
<name>A0A4P7W541_9BACT</name>
<evidence type="ECO:0000313" key="2">
    <source>
        <dbReference type="Proteomes" id="UP000297149"/>
    </source>
</evidence>
<sequence>MKRFLSIIILGSFAYMPLSAKVVRNYGSTSDNVLTFAVDSIDYRKDLTRVYGKIHGRPHTSNRIDEVQYISTGNAMMSTDIDGVDFRRYFQWEDDGLIPIEIDFPATKPDSGVQLLFTTAHGQSTTTVKKIATKHR</sequence>
<accession>A0A4P7W541</accession>
<keyword evidence="2" id="KW-1185">Reference proteome</keyword>
<dbReference type="EMBL" id="CP039396">
    <property type="protein sequence ID" value="QCD43167.1"/>
    <property type="molecule type" value="Genomic_DNA"/>
</dbReference>
<dbReference type="Proteomes" id="UP000297149">
    <property type="component" value="Chromosome"/>
</dbReference>
<reference evidence="2" key="1">
    <citation type="submission" date="2019-02" db="EMBL/GenBank/DDBJ databases">
        <title>Isolation and identification of novel species under the genus Muribaculum.</title>
        <authorList>
            <person name="Miyake S."/>
            <person name="Ding Y."/>
            <person name="Low A."/>
            <person name="Soh M."/>
            <person name="Seedorf H."/>
        </authorList>
    </citation>
    <scope>NUCLEOTIDE SEQUENCE [LARGE SCALE GENOMIC DNA]</scope>
    <source>
        <strain evidence="2">H5</strain>
    </source>
</reference>